<dbReference type="SUPFAM" id="SSF103088">
    <property type="entry name" value="OmpA-like"/>
    <property type="match status" value="1"/>
</dbReference>
<evidence type="ECO:0000256" key="6">
    <source>
        <dbReference type="ARBA" id="ARBA00023136"/>
    </source>
</evidence>
<dbReference type="PANTHER" id="PTHR30329:SF21">
    <property type="entry name" value="LIPOPROTEIN YIAD-RELATED"/>
    <property type="match status" value="1"/>
</dbReference>
<sequence length="280" mass="30638">MEEAPVKKQAAGAPAWVLTFADLMSLLLAFFVLLFSFSEMDKQKFKELSGSMKDAFGVQREIPAFKPPIGTSMIAREFSPGQPKPTVENQVRQEAVREMRDFVQVEADEALNDDLEKVKAHLAVEIAEGLVEVVDDGERVIIIRIRERGSFPSGSAVLSPGFEPVLAKMGSLLNEIDGQIVVAGHTDDVPIHTDRYFSNWDLSSARATTVLRGIIAASGQPNERFRVMAHAATRPLADNETADGRARNRRVEIFLLRGAKHEPAMGPAIGGRETSLLGSD</sequence>
<protein>
    <submittedName>
        <fullName evidence="10">Flagellar motor protein MotB</fullName>
    </submittedName>
</protein>
<name>A0ABV3U806_9GAMM</name>
<dbReference type="Proteomes" id="UP001557485">
    <property type="component" value="Unassembled WGS sequence"/>
</dbReference>
<dbReference type="Gene3D" id="3.30.1330.60">
    <property type="entry name" value="OmpA-like domain"/>
    <property type="match status" value="1"/>
</dbReference>
<evidence type="ECO:0000256" key="4">
    <source>
        <dbReference type="ARBA" id="ARBA00022692"/>
    </source>
</evidence>
<dbReference type="EMBL" id="JBFRYA010000013">
    <property type="protein sequence ID" value="MEX1670087.1"/>
    <property type="molecule type" value="Genomic_DNA"/>
</dbReference>
<evidence type="ECO:0000313" key="11">
    <source>
        <dbReference type="Proteomes" id="UP001557485"/>
    </source>
</evidence>
<evidence type="ECO:0000313" key="10">
    <source>
        <dbReference type="EMBL" id="MEX1670087.1"/>
    </source>
</evidence>
<keyword evidence="4 8" id="KW-0812">Transmembrane</keyword>
<accession>A0ABV3U806</accession>
<evidence type="ECO:0000256" key="1">
    <source>
        <dbReference type="ARBA" id="ARBA00004162"/>
    </source>
</evidence>
<reference evidence="10 11" key="1">
    <citation type="journal article" date="2011" name="Int. J. Syst. Evol. Microbiol.">
        <title>Zhongshania antarctica gen. nov., sp. nov. and Zhongshania guokunii sp. nov., gammaproteobacteria respectively isolated from coastal attached (fast) ice and surface seawater of the Antarctic.</title>
        <authorList>
            <person name="Li H.J."/>
            <person name="Zhang X.Y."/>
            <person name="Chen C.X."/>
            <person name="Zhang Y.J."/>
            <person name="Gao Z.M."/>
            <person name="Yu Y."/>
            <person name="Chen X.L."/>
            <person name="Chen B."/>
            <person name="Zhang Y.Z."/>
        </authorList>
    </citation>
    <scope>NUCLEOTIDE SEQUENCE [LARGE SCALE GENOMIC DNA]</scope>
    <source>
        <strain evidence="10 11">ZS6-22T</strain>
    </source>
</reference>
<feature type="transmembrane region" description="Helical" evidence="8">
    <location>
        <begin position="15"/>
        <end position="37"/>
    </location>
</feature>
<proteinExistence type="inferred from homology"/>
<keyword evidence="5 8" id="KW-1133">Transmembrane helix</keyword>
<evidence type="ECO:0000256" key="7">
    <source>
        <dbReference type="PROSITE-ProRule" id="PRU00473"/>
    </source>
</evidence>
<feature type="domain" description="OmpA-like" evidence="9">
    <location>
        <begin position="138"/>
        <end position="259"/>
    </location>
</feature>
<keyword evidence="10" id="KW-0282">Flagellum</keyword>
<comment type="caution">
    <text evidence="10">The sequence shown here is derived from an EMBL/GenBank/DDBJ whole genome shotgun (WGS) entry which is preliminary data.</text>
</comment>
<organism evidence="10 11">
    <name type="scientific">Zhongshania guokunii</name>
    <dbReference type="NCBI Taxonomy" id="641783"/>
    <lineage>
        <taxon>Bacteria</taxon>
        <taxon>Pseudomonadati</taxon>
        <taxon>Pseudomonadota</taxon>
        <taxon>Gammaproteobacteria</taxon>
        <taxon>Cellvibrionales</taxon>
        <taxon>Spongiibacteraceae</taxon>
        <taxon>Zhongshania</taxon>
    </lineage>
</organism>
<keyword evidence="11" id="KW-1185">Reference proteome</keyword>
<evidence type="ECO:0000256" key="8">
    <source>
        <dbReference type="SAM" id="Phobius"/>
    </source>
</evidence>
<keyword evidence="6 7" id="KW-0472">Membrane</keyword>
<dbReference type="Pfam" id="PF00691">
    <property type="entry name" value="OmpA"/>
    <property type="match status" value="1"/>
</dbReference>
<gene>
    <name evidence="10" type="ORF">AB4876_14290</name>
</gene>
<keyword evidence="10" id="KW-0969">Cilium</keyword>
<dbReference type="PROSITE" id="PS51123">
    <property type="entry name" value="OMPA_2"/>
    <property type="match status" value="1"/>
</dbReference>
<dbReference type="CDD" id="cd07185">
    <property type="entry name" value="OmpA_C-like"/>
    <property type="match status" value="1"/>
</dbReference>
<comment type="similarity">
    <text evidence="2">Belongs to the MotB family.</text>
</comment>
<dbReference type="InterPro" id="IPR006665">
    <property type="entry name" value="OmpA-like"/>
</dbReference>
<keyword evidence="10" id="KW-0966">Cell projection</keyword>
<dbReference type="InterPro" id="IPR025713">
    <property type="entry name" value="MotB-like_N_dom"/>
</dbReference>
<dbReference type="PANTHER" id="PTHR30329">
    <property type="entry name" value="STATOR ELEMENT OF FLAGELLAR MOTOR COMPLEX"/>
    <property type="match status" value="1"/>
</dbReference>
<evidence type="ECO:0000256" key="2">
    <source>
        <dbReference type="ARBA" id="ARBA00008914"/>
    </source>
</evidence>
<keyword evidence="3" id="KW-1003">Cell membrane</keyword>
<dbReference type="InterPro" id="IPR036737">
    <property type="entry name" value="OmpA-like_sf"/>
</dbReference>
<evidence type="ECO:0000259" key="9">
    <source>
        <dbReference type="PROSITE" id="PS51123"/>
    </source>
</evidence>
<evidence type="ECO:0000256" key="3">
    <source>
        <dbReference type="ARBA" id="ARBA00022475"/>
    </source>
</evidence>
<evidence type="ECO:0000256" key="5">
    <source>
        <dbReference type="ARBA" id="ARBA00022989"/>
    </source>
</evidence>
<dbReference type="Pfam" id="PF13677">
    <property type="entry name" value="MotB_plug"/>
    <property type="match status" value="1"/>
</dbReference>
<comment type="subcellular location">
    <subcellularLocation>
        <location evidence="1">Cell membrane</location>
        <topology evidence="1">Single-pass membrane protein</topology>
    </subcellularLocation>
</comment>
<dbReference type="RefSeq" id="WP_368382454.1">
    <property type="nucleotide sequence ID" value="NZ_JBFRYA010000013.1"/>
</dbReference>
<dbReference type="InterPro" id="IPR050330">
    <property type="entry name" value="Bact_OuterMem_StrucFunc"/>
</dbReference>